<proteinExistence type="predicted"/>
<organism evidence="2 3">
    <name type="scientific">Bhargavaea beijingensis</name>
    <dbReference type="NCBI Taxonomy" id="426756"/>
    <lineage>
        <taxon>Bacteria</taxon>
        <taxon>Bacillati</taxon>
        <taxon>Bacillota</taxon>
        <taxon>Bacilli</taxon>
        <taxon>Bacillales</taxon>
        <taxon>Caryophanaceae</taxon>
        <taxon>Bhargavaea</taxon>
    </lineage>
</organism>
<sequence length="86" mass="9878">MIKRVFRKIAFGDWVRIARGTIEENASYLEIGTDNEAVLSFLCRCRRSGEVISNPVVWVDESYYVHSGAFKVIHMDDQGTVLRKVK</sequence>
<evidence type="ECO:0000313" key="2">
    <source>
        <dbReference type="EMBL" id="SDE16062.1"/>
    </source>
</evidence>
<reference evidence="2 3" key="1">
    <citation type="submission" date="2016-10" db="EMBL/GenBank/DDBJ databases">
        <authorList>
            <person name="de Groot N.N."/>
        </authorList>
    </citation>
    <scope>NUCLEOTIDE SEQUENCE [LARGE SCALE GENOMIC DNA]</scope>
    <source>
        <strain evidence="2 3">CGMCC 1.6762</strain>
    </source>
</reference>
<gene>
    <name evidence="1" type="ORF">EJA12_00230</name>
    <name evidence="2" type="ORF">SAMN04488126_10492</name>
</gene>
<dbReference type="Proteomes" id="UP000198823">
    <property type="component" value="Unassembled WGS sequence"/>
</dbReference>
<dbReference type="EMBL" id="RWGW01000001">
    <property type="protein sequence ID" value="RSK37894.1"/>
    <property type="molecule type" value="Genomic_DNA"/>
</dbReference>
<name>A0A1G7AMP4_9BACL</name>
<accession>A0A1G7AMP4</accession>
<evidence type="ECO:0000313" key="1">
    <source>
        <dbReference type="EMBL" id="RSK37894.1"/>
    </source>
</evidence>
<dbReference type="AlphaFoldDB" id="A0A1G7AMP4"/>
<dbReference type="RefSeq" id="WP_092095183.1">
    <property type="nucleotide sequence ID" value="NZ_JAPDFN010000007.1"/>
</dbReference>
<keyword evidence="4" id="KW-1185">Reference proteome</keyword>
<dbReference type="STRING" id="426756.SAMN04488126_10492"/>
<dbReference type="Proteomes" id="UP000272481">
    <property type="component" value="Unassembled WGS sequence"/>
</dbReference>
<evidence type="ECO:0000313" key="4">
    <source>
        <dbReference type="Proteomes" id="UP000272481"/>
    </source>
</evidence>
<evidence type="ECO:0000313" key="3">
    <source>
        <dbReference type="Proteomes" id="UP000198823"/>
    </source>
</evidence>
<protein>
    <submittedName>
        <fullName evidence="2">Uncharacterized protein</fullName>
    </submittedName>
</protein>
<reference evidence="1 4" key="2">
    <citation type="submission" date="2018-12" db="EMBL/GenBank/DDBJ databases">
        <title>Comparitive functional genomics of dry heat resistant strains isolated from the viking spacecraft.</title>
        <authorList>
            <person name="Seuylemezian A."/>
            <person name="Vaishampayan P."/>
        </authorList>
    </citation>
    <scope>NUCLEOTIDE SEQUENCE [LARGE SCALE GENOMIC DNA]</scope>
    <source>
        <strain evidence="1 4">M6-11</strain>
    </source>
</reference>
<dbReference type="EMBL" id="FNAR01000004">
    <property type="protein sequence ID" value="SDE16062.1"/>
    <property type="molecule type" value="Genomic_DNA"/>
</dbReference>